<dbReference type="GO" id="GO:0004523">
    <property type="term" value="F:RNA-DNA hybrid ribonuclease activity"/>
    <property type="evidence" value="ECO:0007669"/>
    <property type="project" value="InterPro"/>
</dbReference>
<dbReference type="AlphaFoldDB" id="A0AAD9TKI9"/>
<dbReference type="SUPFAM" id="SSF53098">
    <property type="entry name" value="Ribonuclease H-like"/>
    <property type="match status" value="1"/>
</dbReference>
<evidence type="ECO:0000259" key="1">
    <source>
        <dbReference type="Pfam" id="PF13456"/>
    </source>
</evidence>
<name>A0AAD9TKI9_9ROSI</name>
<dbReference type="InterPro" id="IPR036397">
    <property type="entry name" value="RNaseH_sf"/>
</dbReference>
<protein>
    <recommendedName>
        <fullName evidence="1">RNase H type-1 domain-containing protein</fullName>
    </recommendedName>
</protein>
<dbReference type="InterPro" id="IPR002156">
    <property type="entry name" value="RNaseH_domain"/>
</dbReference>
<dbReference type="Proteomes" id="UP001280121">
    <property type="component" value="Unassembled WGS sequence"/>
</dbReference>
<evidence type="ECO:0000313" key="3">
    <source>
        <dbReference type="Proteomes" id="UP001280121"/>
    </source>
</evidence>
<dbReference type="GO" id="GO:0003676">
    <property type="term" value="F:nucleic acid binding"/>
    <property type="evidence" value="ECO:0007669"/>
    <property type="project" value="InterPro"/>
</dbReference>
<proteinExistence type="predicted"/>
<dbReference type="CDD" id="cd06222">
    <property type="entry name" value="RNase_H_like"/>
    <property type="match status" value="1"/>
</dbReference>
<comment type="caution">
    <text evidence="2">The sequence shown here is derived from an EMBL/GenBank/DDBJ whole genome shotgun (WGS) entry which is preliminary data.</text>
</comment>
<sequence>MLVSANGVCNEEVIRQYFLVEDAEVILNIPLSNSYLKDSLMWHFGKSGMYTVHSGEIRDASCFKCQVGYANGNSRSQESVSFYDYVLACKESMTIADFVLLCHLVAYLVSKKQQPIYGIVSWRPPLVGYFKINTDATLNSSDKILGIGMVIQDSGWRIMACLCGTAGGFYEPQIAEAKAILRGFRLALENGLYPVILESDALLVVNLIKAKEIPSSDVGVVIHDILELVENVGVFSCNFAPRLTNKVAHGLAKITLRSRNEFVWMEDCPLESGFRGNPKLIDSRLR</sequence>
<gene>
    <name evidence="2" type="ORF">Ddye_032086</name>
</gene>
<dbReference type="Pfam" id="PF13456">
    <property type="entry name" value="RVT_3"/>
    <property type="match status" value="1"/>
</dbReference>
<dbReference type="Gene3D" id="3.30.420.10">
    <property type="entry name" value="Ribonuclease H-like superfamily/Ribonuclease H"/>
    <property type="match status" value="1"/>
</dbReference>
<keyword evidence="3" id="KW-1185">Reference proteome</keyword>
<organism evidence="2 3">
    <name type="scientific">Dipteronia dyeriana</name>
    <dbReference type="NCBI Taxonomy" id="168575"/>
    <lineage>
        <taxon>Eukaryota</taxon>
        <taxon>Viridiplantae</taxon>
        <taxon>Streptophyta</taxon>
        <taxon>Embryophyta</taxon>
        <taxon>Tracheophyta</taxon>
        <taxon>Spermatophyta</taxon>
        <taxon>Magnoliopsida</taxon>
        <taxon>eudicotyledons</taxon>
        <taxon>Gunneridae</taxon>
        <taxon>Pentapetalae</taxon>
        <taxon>rosids</taxon>
        <taxon>malvids</taxon>
        <taxon>Sapindales</taxon>
        <taxon>Sapindaceae</taxon>
        <taxon>Hippocastanoideae</taxon>
        <taxon>Acereae</taxon>
        <taxon>Dipteronia</taxon>
    </lineage>
</organism>
<evidence type="ECO:0000313" key="2">
    <source>
        <dbReference type="EMBL" id="KAK2637294.1"/>
    </source>
</evidence>
<dbReference type="EMBL" id="JANJYI010000009">
    <property type="protein sequence ID" value="KAK2637294.1"/>
    <property type="molecule type" value="Genomic_DNA"/>
</dbReference>
<dbReference type="InterPro" id="IPR052929">
    <property type="entry name" value="RNase_H-like_EbsB-rel"/>
</dbReference>
<dbReference type="PANTHER" id="PTHR47074">
    <property type="entry name" value="BNAC02G40300D PROTEIN"/>
    <property type="match status" value="1"/>
</dbReference>
<reference evidence="2" key="1">
    <citation type="journal article" date="2023" name="Plant J.">
        <title>Genome sequences and population genomics provide insights into the demographic history, inbreeding, and mutation load of two 'living fossil' tree species of Dipteronia.</title>
        <authorList>
            <person name="Feng Y."/>
            <person name="Comes H.P."/>
            <person name="Chen J."/>
            <person name="Zhu S."/>
            <person name="Lu R."/>
            <person name="Zhang X."/>
            <person name="Li P."/>
            <person name="Qiu J."/>
            <person name="Olsen K.M."/>
            <person name="Qiu Y."/>
        </authorList>
    </citation>
    <scope>NUCLEOTIDE SEQUENCE</scope>
    <source>
        <strain evidence="2">KIB01</strain>
    </source>
</reference>
<dbReference type="InterPro" id="IPR012337">
    <property type="entry name" value="RNaseH-like_sf"/>
</dbReference>
<dbReference type="InterPro" id="IPR044730">
    <property type="entry name" value="RNase_H-like_dom_plant"/>
</dbReference>
<dbReference type="PANTHER" id="PTHR47074:SF11">
    <property type="entry name" value="REVERSE TRANSCRIPTASE-LIKE PROTEIN"/>
    <property type="match status" value="1"/>
</dbReference>
<feature type="domain" description="RNase H type-1" evidence="1">
    <location>
        <begin position="133"/>
        <end position="253"/>
    </location>
</feature>
<accession>A0AAD9TKI9</accession>